<gene>
    <name evidence="1" type="ORF">QC761_0031720</name>
</gene>
<dbReference type="EMBL" id="JAFFGZ010000004">
    <property type="protein sequence ID" value="KAK4645360.1"/>
    <property type="molecule type" value="Genomic_DNA"/>
</dbReference>
<reference evidence="1 2" key="1">
    <citation type="journal article" date="2023" name="bioRxiv">
        <title>High-quality genome assemblies of four members of thePodospora anserinaspecies complex.</title>
        <authorList>
            <person name="Ament-Velasquez S.L."/>
            <person name="Vogan A.A."/>
            <person name="Wallerman O."/>
            <person name="Hartmann F."/>
            <person name="Gautier V."/>
            <person name="Silar P."/>
            <person name="Giraud T."/>
            <person name="Johannesson H."/>
        </authorList>
    </citation>
    <scope>NUCLEOTIDE SEQUENCE [LARGE SCALE GENOMIC DNA]</scope>
    <source>
        <strain evidence="1 2">CBS 112042</strain>
    </source>
</reference>
<accession>A0ABR0FN48</accession>
<evidence type="ECO:0000313" key="2">
    <source>
        <dbReference type="Proteomes" id="UP001322138"/>
    </source>
</evidence>
<keyword evidence="2" id="KW-1185">Reference proteome</keyword>
<dbReference type="RefSeq" id="XP_062734336.1">
    <property type="nucleotide sequence ID" value="XM_062872270.1"/>
</dbReference>
<name>A0ABR0FN48_9PEZI</name>
<comment type="caution">
    <text evidence="1">The sequence shown here is derived from an EMBL/GenBank/DDBJ whole genome shotgun (WGS) entry which is preliminary data.</text>
</comment>
<dbReference type="Proteomes" id="UP001322138">
    <property type="component" value="Unassembled WGS sequence"/>
</dbReference>
<evidence type="ECO:0000313" key="1">
    <source>
        <dbReference type="EMBL" id="KAK4645360.1"/>
    </source>
</evidence>
<organism evidence="1 2">
    <name type="scientific">Podospora bellae-mahoneyi</name>
    <dbReference type="NCBI Taxonomy" id="2093777"/>
    <lineage>
        <taxon>Eukaryota</taxon>
        <taxon>Fungi</taxon>
        <taxon>Dikarya</taxon>
        <taxon>Ascomycota</taxon>
        <taxon>Pezizomycotina</taxon>
        <taxon>Sordariomycetes</taxon>
        <taxon>Sordariomycetidae</taxon>
        <taxon>Sordariales</taxon>
        <taxon>Podosporaceae</taxon>
        <taxon>Podospora</taxon>
    </lineage>
</organism>
<protein>
    <submittedName>
        <fullName evidence="1">Uncharacterized protein</fullName>
    </submittedName>
</protein>
<sequence>MMCNVVGNSIPGLTHVGSAFASPAAGAARGRKLPRKLLDVQWRPRTTRLLEARDEIIKGGRL</sequence>
<dbReference type="GeneID" id="87891394"/>
<proteinExistence type="predicted"/>